<dbReference type="InterPro" id="IPR036236">
    <property type="entry name" value="Znf_C2H2_sf"/>
</dbReference>
<feature type="compositionally biased region" description="Polar residues" evidence="6">
    <location>
        <begin position="811"/>
        <end position="824"/>
    </location>
</feature>
<dbReference type="SMART" id="SM00355">
    <property type="entry name" value="ZnF_C2H2"/>
    <property type="match status" value="12"/>
</dbReference>
<feature type="domain" description="C2H2-type" evidence="7">
    <location>
        <begin position="413"/>
        <end position="440"/>
    </location>
</feature>
<dbReference type="GO" id="GO:0008270">
    <property type="term" value="F:zinc ion binding"/>
    <property type="evidence" value="ECO:0007669"/>
    <property type="project" value="UniProtKB-KW"/>
</dbReference>
<feature type="domain" description="C2H2-type" evidence="7">
    <location>
        <begin position="691"/>
        <end position="718"/>
    </location>
</feature>
<dbReference type="GO" id="GO:0045944">
    <property type="term" value="P:positive regulation of transcription by RNA polymerase II"/>
    <property type="evidence" value="ECO:0007669"/>
    <property type="project" value="UniProtKB-ARBA"/>
</dbReference>
<dbReference type="InterPro" id="IPR013087">
    <property type="entry name" value="Znf_C2H2_type"/>
</dbReference>
<evidence type="ECO:0000256" key="3">
    <source>
        <dbReference type="ARBA" id="ARBA00022771"/>
    </source>
</evidence>
<dbReference type="GO" id="GO:0005634">
    <property type="term" value="C:nucleus"/>
    <property type="evidence" value="ECO:0007669"/>
    <property type="project" value="UniProtKB-ARBA"/>
</dbReference>
<evidence type="ECO:0000313" key="8">
    <source>
        <dbReference type="EMBL" id="QVD39329.1"/>
    </source>
</evidence>
<feature type="domain" description="C2H2-type" evidence="7">
    <location>
        <begin position="53"/>
        <end position="80"/>
    </location>
</feature>
<dbReference type="PROSITE" id="PS00028">
    <property type="entry name" value="ZINC_FINGER_C2H2_1"/>
    <property type="match status" value="9"/>
</dbReference>
<dbReference type="GO" id="GO:0000978">
    <property type="term" value="F:RNA polymerase II cis-regulatory region sequence-specific DNA binding"/>
    <property type="evidence" value="ECO:0007669"/>
    <property type="project" value="TreeGrafter"/>
</dbReference>
<dbReference type="Gene3D" id="3.30.160.60">
    <property type="entry name" value="Classic Zinc Finger"/>
    <property type="match status" value="8"/>
</dbReference>
<dbReference type="PANTHER" id="PTHR19818">
    <property type="entry name" value="ZINC FINGER PROTEIN ZIC AND GLI"/>
    <property type="match status" value="1"/>
</dbReference>
<dbReference type="EMBL" id="MW962563">
    <property type="protein sequence ID" value="QVD39329.1"/>
    <property type="molecule type" value="mRNA"/>
</dbReference>
<evidence type="ECO:0000256" key="1">
    <source>
        <dbReference type="ARBA" id="ARBA00022723"/>
    </source>
</evidence>
<dbReference type="SUPFAM" id="SSF57667">
    <property type="entry name" value="beta-beta-alpha zinc fingers"/>
    <property type="match status" value="5"/>
</dbReference>
<dbReference type="PROSITE" id="PS50157">
    <property type="entry name" value="ZINC_FINGER_C2H2_2"/>
    <property type="match status" value="11"/>
</dbReference>
<feature type="domain" description="C2H2-type" evidence="7">
    <location>
        <begin position="635"/>
        <end position="662"/>
    </location>
</feature>
<keyword evidence="2" id="KW-0677">Repeat</keyword>
<feature type="domain" description="C2H2-type" evidence="7">
    <location>
        <begin position="752"/>
        <end position="781"/>
    </location>
</feature>
<dbReference type="FunFam" id="3.30.160.60:FF:000679">
    <property type="entry name" value="Zinc finger protein 341"/>
    <property type="match status" value="1"/>
</dbReference>
<feature type="region of interest" description="Disordered" evidence="6">
    <location>
        <begin position="805"/>
        <end position="850"/>
    </location>
</feature>
<organism evidence="8">
    <name type="scientific">Schistocerca gregaria</name>
    <name type="common">Desert locust</name>
    <name type="synonym">Gryllus gregarius</name>
    <dbReference type="NCBI Taxonomy" id="7010"/>
    <lineage>
        <taxon>Eukaryota</taxon>
        <taxon>Metazoa</taxon>
        <taxon>Ecdysozoa</taxon>
        <taxon>Arthropoda</taxon>
        <taxon>Hexapoda</taxon>
        <taxon>Insecta</taxon>
        <taxon>Pterygota</taxon>
        <taxon>Neoptera</taxon>
        <taxon>Polyneoptera</taxon>
        <taxon>Orthoptera</taxon>
        <taxon>Caelifera</taxon>
        <taxon>Acrididea</taxon>
        <taxon>Acridomorpha</taxon>
        <taxon>Acridoidea</taxon>
        <taxon>Acrididae</taxon>
        <taxon>Cyrtacanthacridinae</taxon>
        <taxon>Schistocerca</taxon>
    </lineage>
</organism>
<feature type="domain" description="C2H2-type" evidence="7">
    <location>
        <begin position="572"/>
        <end position="599"/>
    </location>
</feature>
<protein>
    <submittedName>
        <fullName evidence="8">Zind finger protein 341-like protein</fullName>
    </submittedName>
</protein>
<dbReference type="GO" id="GO:0000981">
    <property type="term" value="F:DNA-binding transcription factor activity, RNA polymerase II-specific"/>
    <property type="evidence" value="ECO:0007669"/>
    <property type="project" value="TreeGrafter"/>
</dbReference>
<keyword evidence="4" id="KW-0862">Zinc</keyword>
<evidence type="ECO:0000259" key="7">
    <source>
        <dbReference type="PROSITE" id="PS50157"/>
    </source>
</evidence>
<evidence type="ECO:0000256" key="2">
    <source>
        <dbReference type="ARBA" id="ARBA00022737"/>
    </source>
</evidence>
<keyword evidence="1" id="KW-0479">Metal-binding</keyword>
<accession>A0A8E5JSX7</accession>
<reference evidence="8" key="1">
    <citation type="journal article" date="2021" name="J. Neurophysiol.">
        <title>Gene transcription changes in a locust model of noise-induced deafness.</title>
        <authorList>
            <person name="French A.S."/>
            <person name="Warren B."/>
        </authorList>
    </citation>
    <scope>NUCLEOTIDE SEQUENCE</scope>
</reference>
<feature type="domain" description="C2H2-type" evidence="7">
    <location>
        <begin position="719"/>
        <end position="751"/>
    </location>
</feature>
<dbReference type="Pfam" id="PF00096">
    <property type="entry name" value="zf-C2H2"/>
    <property type="match status" value="5"/>
</dbReference>
<keyword evidence="3 5" id="KW-0863">Zinc-finger</keyword>
<dbReference type="OrthoDB" id="10064525at2759"/>
<evidence type="ECO:0000256" key="5">
    <source>
        <dbReference type="PROSITE-ProRule" id="PRU00042"/>
    </source>
</evidence>
<feature type="domain" description="C2H2-type" evidence="7">
    <location>
        <begin position="663"/>
        <end position="690"/>
    </location>
</feature>
<feature type="region of interest" description="Disordered" evidence="6">
    <location>
        <begin position="460"/>
        <end position="500"/>
    </location>
</feature>
<dbReference type="AlphaFoldDB" id="A0A8E5JSX7"/>
<dbReference type="InterPro" id="IPR050329">
    <property type="entry name" value="GLI_C2H2-zinc-finger"/>
</dbReference>
<feature type="domain" description="C2H2-type" evidence="7">
    <location>
        <begin position="609"/>
        <end position="638"/>
    </location>
</feature>
<name>A0A8E5JSX7_SCHGR</name>
<evidence type="ECO:0000256" key="4">
    <source>
        <dbReference type="ARBA" id="ARBA00022833"/>
    </source>
</evidence>
<dbReference type="FunFam" id="3.30.160.60:FF:000100">
    <property type="entry name" value="Zinc finger 45-like"/>
    <property type="match status" value="2"/>
</dbReference>
<feature type="domain" description="C2H2-type" evidence="7">
    <location>
        <begin position="441"/>
        <end position="463"/>
    </location>
</feature>
<feature type="domain" description="C2H2-type" evidence="7">
    <location>
        <begin position="513"/>
        <end position="540"/>
    </location>
</feature>
<dbReference type="PANTHER" id="PTHR19818:SF139">
    <property type="entry name" value="PAIR-RULE PROTEIN ODD-PAIRED"/>
    <property type="match status" value="1"/>
</dbReference>
<evidence type="ECO:0000256" key="6">
    <source>
        <dbReference type="SAM" id="MobiDB-lite"/>
    </source>
</evidence>
<proteinExistence type="evidence at transcript level"/>
<sequence length="960" mass="107257">MANIYEALQNMNFDGQAVQFLLESQGLSSDFTSDAIGTQKVTNTSPVDEDDIFQCGKCKKHFTSFQLFVLHKKEHKQGHTSKLHNSSVLSLPDESKSSTSETLYCQLRVDSLGTASPEIGNPIVFSENDILSFAVDQASLNMSATTKETTPYSRVIQMGELSNAVSARNETVANGNLSEENDTNGKSYSIAILANQPTDFSSSQFLGSSVSTRLPSIHCLTKCTKMLKMEETVDGNNVKDVHFAAPVNEGASDHCEILLPNMDCSATPSDNRADELIHCEEVPVGSTETVLLSYSSDQTVKSCTNMLSSVEFAAIQDPEVQYTGCEVALENSTVCQNIVIDYTSDSIQSNTQDNVNEREDSRKTQPENVAVNKTTHFSSLLNPRLPSKNCGAEGTSQDLHAKMQPQQNSKSMLKCNFCTKLFTKNFDLQQHIRSHTGEKPFQCVVCGRAFAQKSNAKKHMQAHKVWPKDQTTLPRKANQLDGKENNADTSQSVKADDAASEKTVDYPTLQRSYACQFCDSTFSLYIELKSHMKKHSDQKVYKCIQKDCLQTFSDLESFLTHTNNAHVTGLQYRCHVCNKKFDNLESLGLHQYSHGTHAKSSNKSLTRGLVCYKCKRKFKTHAALEHHLDTSSHHFPCPCCGKVFTWERYLRRHLTTHGPEESYPCPKCGKCFRTGPYLKAHMLIHSETRPFVCQHCGATFSRRDKLTRHSLIHQAVKKYKCPFHNYLGCSREFSRQDKLKRHILTHTAAKPIRCKNCSKTFLRPSQLKEHEKLHCHKDRKQKCVDCGIVVRSKILQPSQACSSGYHEDSAKSSAINTTDNSSQNNEDEIKKQKVSLSQPKGARKNSKTRASFEVPNIHHQCNSISRNVNNMCRDSVSTIEIIVVPVSVSGADTVGNTSEEKHVCIIYPSEETNSVPSESNNVDNLRNSECENICPTRRKDCVENIPALKIAKSSQDSADK</sequence>